<accession>A0A319DKL4</accession>
<reference evidence="1 2" key="1">
    <citation type="submission" date="2018-02" db="EMBL/GenBank/DDBJ databases">
        <title>The genomes of Aspergillus section Nigri reveals drivers in fungal speciation.</title>
        <authorList>
            <consortium name="DOE Joint Genome Institute"/>
            <person name="Vesth T.C."/>
            <person name="Nybo J."/>
            <person name="Theobald S."/>
            <person name="Brandl J."/>
            <person name="Frisvad J.C."/>
            <person name="Nielsen K.F."/>
            <person name="Lyhne E.K."/>
            <person name="Kogle M.E."/>
            <person name="Kuo A."/>
            <person name="Riley R."/>
            <person name="Clum A."/>
            <person name="Nolan M."/>
            <person name="Lipzen A."/>
            <person name="Salamov A."/>
            <person name="Henrissat B."/>
            <person name="Wiebenga A."/>
            <person name="De vries R.P."/>
            <person name="Grigoriev I.V."/>
            <person name="Mortensen U.H."/>
            <person name="Andersen M.R."/>
            <person name="Baker S.E."/>
        </authorList>
    </citation>
    <scope>NUCLEOTIDE SEQUENCE [LARGE SCALE GENOMIC DNA]</scope>
    <source>
        <strain evidence="1 2">CBS 707.79</strain>
    </source>
</reference>
<dbReference type="VEuPathDB" id="FungiDB:BO71DRAFT_426448"/>
<evidence type="ECO:0000313" key="2">
    <source>
        <dbReference type="Proteomes" id="UP000247810"/>
    </source>
</evidence>
<name>A0A319DKL4_9EURO</name>
<dbReference type="EMBL" id="KZ825815">
    <property type="protein sequence ID" value="PYH98105.1"/>
    <property type="molecule type" value="Genomic_DNA"/>
</dbReference>
<protein>
    <submittedName>
        <fullName evidence="1">Uncharacterized protein</fullName>
    </submittedName>
</protein>
<organism evidence="1 2">
    <name type="scientific">Aspergillus ellipticus CBS 707.79</name>
    <dbReference type="NCBI Taxonomy" id="1448320"/>
    <lineage>
        <taxon>Eukaryota</taxon>
        <taxon>Fungi</taxon>
        <taxon>Dikarya</taxon>
        <taxon>Ascomycota</taxon>
        <taxon>Pezizomycotina</taxon>
        <taxon>Eurotiomycetes</taxon>
        <taxon>Eurotiomycetidae</taxon>
        <taxon>Eurotiales</taxon>
        <taxon>Aspergillaceae</taxon>
        <taxon>Aspergillus</taxon>
        <taxon>Aspergillus subgen. Circumdati</taxon>
    </lineage>
</organism>
<evidence type="ECO:0000313" key="1">
    <source>
        <dbReference type="EMBL" id="PYH98105.1"/>
    </source>
</evidence>
<gene>
    <name evidence="1" type="ORF">BO71DRAFT_426448</name>
</gene>
<keyword evidence="2" id="KW-1185">Reference proteome</keyword>
<sequence length="114" mass="12383">MAPADDRWYAMIDMGKSQIRSIGQAGDVSGLSGVTEEVSDFVYVTGVNTTSVNIKDSLTNATHVWCVDFNIAAVFTSASYWHSIFAIDTNTGKAWEAIKNDLISDTNGIKVQDD</sequence>
<dbReference type="OrthoDB" id="9977941at2759"/>
<dbReference type="Proteomes" id="UP000247810">
    <property type="component" value="Unassembled WGS sequence"/>
</dbReference>
<proteinExistence type="predicted"/>
<dbReference type="AlphaFoldDB" id="A0A319DKL4"/>